<dbReference type="PROSITE" id="PS00862">
    <property type="entry name" value="OX2_COVAL_FAD"/>
    <property type="match status" value="1"/>
</dbReference>
<evidence type="ECO:0000259" key="6">
    <source>
        <dbReference type="PROSITE" id="PS51387"/>
    </source>
</evidence>
<dbReference type="AlphaFoldDB" id="Q8KY45"/>
<dbReference type="InterPro" id="IPR006094">
    <property type="entry name" value="Oxid_FAD_bind_N"/>
</dbReference>
<dbReference type="GO" id="GO:0016491">
    <property type="term" value="F:oxidoreductase activity"/>
    <property type="evidence" value="ECO:0007669"/>
    <property type="project" value="UniProtKB-KW"/>
</dbReference>
<sequence>MAGQRRCRVLRPAGHQAARARGVQGDRRQVRHRRLMRAAALRDRLDGDLVLPDETGFALARQLQNTEYDTIEPSAVAYCASERDVALCVRHAREQGVRLHVRGGGHSFNGWSTGEGLVVDLSRMNHAVAEGPVVRLGAGVQSLDALDALRSQGRQIVTGTFPTVAAGGFLTGGGIGWQTRRFGLGSDRVAAARVVLADGRAVRCSPTEEPDLYWASRGGGGGTFGVVTEFEVRSIDAPAMTGFETLWAYDDAVEVLTAWQEWAVDGPDELGTSLVVLPGMFGPGGRPVVRVWGAHLGPDEALHEGLDELAERAGCKPLSRTVAARGGYAEVMHEALCGSKSVSQCRRTGTGPEAEGHRHPYTRQSYRLTGRSATRAESAALLDAWDPALDAVGQERYLLCIALGGAANRVPVSATAYAHRDARFLIGYQFACREAEADPAAPARLTALADRAAEALTPLACGSYINFPSSRVGGDWETEYFGANRFRLRAVKRAYDPEDFFRHAQSIGRAPTTEVES</sequence>
<keyword evidence="3" id="KW-0285">Flavoprotein</keyword>
<dbReference type="Gene3D" id="3.30.43.10">
    <property type="entry name" value="Uridine Diphospho-n-acetylenolpyruvylglucosamine Reductase, domain 2"/>
    <property type="match status" value="1"/>
</dbReference>
<dbReference type="InterPro" id="IPR012951">
    <property type="entry name" value="BBE"/>
</dbReference>
<comment type="cofactor">
    <cofactor evidence="1">
        <name>FAD</name>
        <dbReference type="ChEBI" id="CHEBI:57692"/>
    </cofactor>
</comment>
<organism evidence="7">
    <name type="scientific">Streptomyces collinus</name>
    <dbReference type="NCBI Taxonomy" id="42684"/>
    <lineage>
        <taxon>Bacteria</taxon>
        <taxon>Bacillati</taxon>
        <taxon>Actinomycetota</taxon>
        <taxon>Actinomycetes</taxon>
        <taxon>Kitasatosporales</taxon>
        <taxon>Streptomycetaceae</taxon>
        <taxon>Streptomyces</taxon>
    </lineage>
</organism>
<dbReference type="SUPFAM" id="SSF56176">
    <property type="entry name" value="FAD-binding/transporter-associated domain-like"/>
    <property type="match status" value="1"/>
</dbReference>
<evidence type="ECO:0000256" key="2">
    <source>
        <dbReference type="ARBA" id="ARBA00005466"/>
    </source>
</evidence>
<dbReference type="EMBL" id="AF293355">
    <property type="protein sequence ID" value="AAM97372.1"/>
    <property type="molecule type" value="Genomic_DNA"/>
</dbReference>
<dbReference type="GO" id="GO:0071949">
    <property type="term" value="F:FAD binding"/>
    <property type="evidence" value="ECO:0007669"/>
    <property type="project" value="InterPro"/>
</dbReference>
<protein>
    <submittedName>
        <fullName evidence="7">RubI</fullName>
    </submittedName>
</protein>
<dbReference type="InterPro" id="IPR036318">
    <property type="entry name" value="FAD-bd_PCMH-like_sf"/>
</dbReference>
<dbReference type="Pfam" id="PF08031">
    <property type="entry name" value="BBE"/>
    <property type="match status" value="1"/>
</dbReference>
<evidence type="ECO:0000256" key="1">
    <source>
        <dbReference type="ARBA" id="ARBA00001974"/>
    </source>
</evidence>
<accession>Q8KY45</accession>
<feature type="domain" description="FAD-binding PCMH-type" evidence="6">
    <location>
        <begin position="69"/>
        <end position="237"/>
    </location>
</feature>
<reference evidence="7" key="1">
    <citation type="submission" date="2002-08" db="EMBL/GenBank/DDBJ databases">
        <title>Streptomyces collinus DSM2012 rubromycin biosynthesis gene cluster.</title>
        <authorList>
            <person name="Saito H."/>
            <person name="Bruenker P."/>
            <person name="Martin R."/>
            <person name="Minas W."/>
        </authorList>
    </citation>
    <scope>NUCLEOTIDE SEQUENCE</scope>
    <source>
        <strain evidence="7">DSM2012</strain>
    </source>
</reference>
<evidence type="ECO:0000256" key="3">
    <source>
        <dbReference type="ARBA" id="ARBA00022630"/>
    </source>
</evidence>
<comment type="similarity">
    <text evidence="2">Belongs to the oxygen-dependent FAD-linked oxidoreductase family.</text>
</comment>
<keyword evidence="4" id="KW-0274">FAD</keyword>
<evidence type="ECO:0000313" key="7">
    <source>
        <dbReference type="EMBL" id="AAM97372.1"/>
    </source>
</evidence>
<gene>
    <name evidence="7" type="primary">rubI</name>
</gene>
<dbReference type="InterPro" id="IPR016169">
    <property type="entry name" value="FAD-bd_PCMH_sub2"/>
</dbReference>
<dbReference type="PANTHER" id="PTHR42973">
    <property type="entry name" value="BINDING OXIDOREDUCTASE, PUTATIVE (AFU_ORTHOLOGUE AFUA_1G17690)-RELATED"/>
    <property type="match status" value="1"/>
</dbReference>
<dbReference type="PROSITE" id="PS51387">
    <property type="entry name" value="FAD_PCMH"/>
    <property type="match status" value="1"/>
</dbReference>
<evidence type="ECO:0000256" key="4">
    <source>
        <dbReference type="ARBA" id="ARBA00022827"/>
    </source>
</evidence>
<dbReference type="InterPro" id="IPR016167">
    <property type="entry name" value="FAD-bd_PCMH_sub1"/>
</dbReference>
<dbReference type="PANTHER" id="PTHR42973:SF39">
    <property type="entry name" value="FAD-BINDING PCMH-TYPE DOMAIN-CONTAINING PROTEIN"/>
    <property type="match status" value="1"/>
</dbReference>
<dbReference type="InterPro" id="IPR050416">
    <property type="entry name" value="FAD-linked_Oxidoreductase"/>
</dbReference>
<evidence type="ECO:0000256" key="5">
    <source>
        <dbReference type="ARBA" id="ARBA00023002"/>
    </source>
</evidence>
<dbReference type="Gene3D" id="3.40.462.20">
    <property type="match status" value="1"/>
</dbReference>
<dbReference type="Gene3D" id="3.30.465.10">
    <property type="match status" value="1"/>
</dbReference>
<keyword evidence="5" id="KW-0560">Oxidoreductase</keyword>
<dbReference type="InterPro" id="IPR006093">
    <property type="entry name" value="Oxy_OxRdtase_FAD_BS"/>
</dbReference>
<name>Q8KY45_STRCU</name>
<dbReference type="Pfam" id="PF01565">
    <property type="entry name" value="FAD_binding_4"/>
    <property type="match status" value="1"/>
</dbReference>
<proteinExistence type="inferred from homology"/>
<dbReference type="InterPro" id="IPR016166">
    <property type="entry name" value="FAD-bd_PCMH"/>
</dbReference>